<sequence length="722" mass="81261">MFPRGPRFPAAKAPEVPGPGAYNPQDPDYDAYKRGAFLEKTNRFDKDKPSDVPGPGAYDADSAAAQNKPPAVKAQGATDRLLVLQRKLEELERVHVEEKKAHHLEQERLKLELNRAQRTAAEATERAEKLKKQNDALDARVQELKKTNTNDQAELRELRVRLRTSEHERTQLASKHNDAGEARKALQAAETRRKEELRERDRKIAELERTLSMERKKREAAEAKWQEAKSKTDDRVQEARAAAQDLELQLQETQQEAQAAQLALQELEARVEDTEEELLTKLEQHRMMLARVAEEYGRLASTSIALSVHQRIKQEVVALQLRSNRLERKLANSEGQVIELANLIRQVKDENAFLSSQLCEARDEADTYRHALRDSIQPLPPHEGFHDLHDDLVTVSQSQLTCEIEKAAAIQTDLAVRGTYDRLKRDSLAFQSSVLVKALDDSLVQLDQRAKDLIVAEAAQAQLSESLQRVQADHAEAQRMLAELTASLAEAKAHEESHKKQLEAVKAESLAEVARAEQNLQREKEAAQRLSAAVHKAKQAEQFLRSEVEQLSSDLAEAEKYEEAYNNLLQEVDALVLRNALAEEEAQRLSKYNAEILGHHNPAQRIMYVDRIRRELHETKQKLLLSTRDCEAAIADNEELRHELELYKSVGVPHEIKPRTTITRVGRVPALLSDSDLRTSLPSGHALPPSASSSAASRLTSVPELPSAGLCIDGEMTLDEIM</sequence>
<feature type="coiled-coil region" evidence="1">
    <location>
        <begin position="309"/>
        <end position="350"/>
    </location>
</feature>
<evidence type="ECO:0000256" key="2">
    <source>
        <dbReference type="SAM" id="MobiDB-lite"/>
    </source>
</evidence>
<dbReference type="InterPro" id="IPR010736">
    <property type="entry name" value="SHIPPO-rpt"/>
</dbReference>
<feature type="region of interest" description="Disordered" evidence="2">
    <location>
        <begin position="1"/>
        <end position="76"/>
    </location>
</feature>
<reference evidence="3" key="1">
    <citation type="submission" date="2022-11" db="EMBL/GenBank/DDBJ databases">
        <title>Genome Sequence of Cubamyces cubensis.</title>
        <authorList>
            <person name="Buettner E."/>
        </authorList>
    </citation>
    <scope>NUCLEOTIDE SEQUENCE</scope>
    <source>
        <strain evidence="3">MPL-01</strain>
    </source>
</reference>
<gene>
    <name evidence="3" type="ORF">ONZ51_g1118</name>
</gene>
<evidence type="ECO:0000256" key="1">
    <source>
        <dbReference type="SAM" id="Coils"/>
    </source>
</evidence>
<feature type="coiled-coil region" evidence="1">
    <location>
        <begin position="460"/>
        <end position="585"/>
    </location>
</feature>
<evidence type="ECO:0000313" key="3">
    <source>
        <dbReference type="EMBL" id="KAJ8496510.1"/>
    </source>
</evidence>
<protein>
    <submittedName>
        <fullName evidence="3">Uncharacterized protein</fullName>
    </submittedName>
</protein>
<feature type="compositionally biased region" description="Basic and acidic residues" evidence="2">
    <location>
        <begin position="30"/>
        <end position="50"/>
    </location>
</feature>
<keyword evidence="1" id="KW-0175">Coiled coil</keyword>
<dbReference type="EMBL" id="JAPEVG010000014">
    <property type="protein sequence ID" value="KAJ8496510.1"/>
    <property type="molecule type" value="Genomic_DNA"/>
</dbReference>
<dbReference type="AlphaFoldDB" id="A0AAD7U4H4"/>
<organism evidence="3 4">
    <name type="scientific">Trametes cubensis</name>
    <dbReference type="NCBI Taxonomy" id="1111947"/>
    <lineage>
        <taxon>Eukaryota</taxon>
        <taxon>Fungi</taxon>
        <taxon>Dikarya</taxon>
        <taxon>Basidiomycota</taxon>
        <taxon>Agaricomycotina</taxon>
        <taxon>Agaricomycetes</taxon>
        <taxon>Polyporales</taxon>
        <taxon>Polyporaceae</taxon>
        <taxon>Trametes</taxon>
    </lineage>
</organism>
<dbReference type="Proteomes" id="UP001215151">
    <property type="component" value="Unassembled WGS sequence"/>
</dbReference>
<feature type="region of interest" description="Disordered" evidence="2">
    <location>
        <begin position="215"/>
        <end position="234"/>
    </location>
</feature>
<comment type="caution">
    <text evidence="3">The sequence shown here is derived from an EMBL/GenBank/DDBJ whole genome shotgun (WGS) entry which is preliminary data.</text>
</comment>
<feature type="region of interest" description="Disordered" evidence="2">
    <location>
        <begin position="680"/>
        <end position="699"/>
    </location>
</feature>
<proteinExistence type="predicted"/>
<evidence type="ECO:0000313" key="4">
    <source>
        <dbReference type="Proteomes" id="UP001215151"/>
    </source>
</evidence>
<feature type="region of interest" description="Disordered" evidence="2">
    <location>
        <begin position="165"/>
        <end position="198"/>
    </location>
</feature>
<name>A0AAD7U4H4_9APHY</name>
<accession>A0AAD7U4H4</accession>
<dbReference type="Pfam" id="PF07004">
    <property type="entry name" value="SHIPPO-rpt"/>
    <property type="match status" value="2"/>
</dbReference>
<keyword evidence="4" id="KW-1185">Reference proteome</keyword>